<keyword evidence="2" id="KW-1185">Reference proteome</keyword>
<dbReference type="OrthoDB" id="5296275at2"/>
<proteinExistence type="predicted"/>
<name>A0A2Z2NUG0_9GAMM</name>
<reference evidence="1 2" key="1">
    <citation type="submission" date="2016-12" db="EMBL/GenBank/DDBJ databases">
        <authorList>
            <person name="Song W.-J."/>
            <person name="Kurnit D.M."/>
        </authorList>
    </citation>
    <scope>NUCLEOTIDE SEQUENCE [LARGE SCALE GENOMIC DNA]</scope>
    <source>
        <strain evidence="1 2">IMCC3135</strain>
    </source>
</reference>
<organism evidence="1 2">
    <name type="scientific">Granulosicoccus antarcticus IMCC3135</name>
    <dbReference type="NCBI Taxonomy" id="1192854"/>
    <lineage>
        <taxon>Bacteria</taxon>
        <taxon>Pseudomonadati</taxon>
        <taxon>Pseudomonadota</taxon>
        <taxon>Gammaproteobacteria</taxon>
        <taxon>Chromatiales</taxon>
        <taxon>Granulosicoccaceae</taxon>
        <taxon>Granulosicoccus</taxon>
    </lineage>
</organism>
<dbReference type="AlphaFoldDB" id="A0A2Z2NUG0"/>
<accession>A0A2Z2NUG0</accession>
<dbReference type="KEGG" id="gai:IMCC3135_05925"/>
<sequence length="189" mass="21131">MDNPLKYPLNGTPLAADLSVSPLTYQPQLNQLEPRRARYKLWELQDCWHCMIVGTCLSLSEVRQLGSKAGLPVAGKSDYDIHQLAVESAANNKHPLTIRLQKQLEQKFALTVKQFRAAKDAEALSELWNSGWKAGNVAGSLWALITHPQATRSIIIITVFGQVHPFNSKDTPSFRAGRNWNAVYIVSYC</sequence>
<evidence type="ECO:0000313" key="2">
    <source>
        <dbReference type="Proteomes" id="UP000250079"/>
    </source>
</evidence>
<dbReference type="EMBL" id="CP018632">
    <property type="protein sequence ID" value="ASJ71297.1"/>
    <property type="molecule type" value="Genomic_DNA"/>
</dbReference>
<gene>
    <name evidence="1" type="ORF">IMCC3135_05925</name>
</gene>
<protein>
    <submittedName>
        <fullName evidence="1">Uncharacterized protein</fullName>
    </submittedName>
</protein>
<dbReference type="RefSeq" id="WP_157735791.1">
    <property type="nucleotide sequence ID" value="NZ_CP018632.1"/>
</dbReference>
<evidence type="ECO:0000313" key="1">
    <source>
        <dbReference type="EMBL" id="ASJ71297.1"/>
    </source>
</evidence>
<dbReference type="Proteomes" id="UP000250079">
    <property type="component" value="Chromosome"/>
</dbReference>